<dbReference type="PANTHER" id="PTHR36216:SF1">
    <property type="entry name" value="HTH ARSR-TYPE DOMAIN-CONTAINING PROTEIN"/>
    <property type="match status" value="1"/>
</dbReference>
<sequence>MGGDELEGTANMILQTIKLNPGSHLRMIKEGMNISMGTTQYHLNRLEKSGRITSTRNGLHKHYFPIGIFQENEKEILQVLGQETARDILMTIIEKQTPTQTDIVNSVGISGASVNWHLKRLIAIKLVEETKDGHFKRYHVFDIETSKYITTLMRNYYPNIWNKWSNRLIEIFLSLSGEEMDKA</sequence>
<proteinExistence type="predicted"/>
<dbReference type="AlphaFoldDB" id="A0A557SWH9"/>
<dbReference type="Pfam" id="PF13412">
    <property type="entry name" value="HTH_24"/>
    <property type="match status" value="1"/>
</dbReference>
<protein>
    <submittedName>
        <fullName evidence="2">Putative Transcriptional regulator ArsR family</fullName>
    </submittedName>
</protein>
<dbReference type="GO" id="GO:0003700">
    <property type="term" value="F:DNA-binding transcription factor activity"/>
    <property type="evidence" value="ECO:0007669"/>
    <property type="project" value="InterPro"/>
</dbReference>
<dbReference type="SMART" id="SM00418">
    <property type="entry name" value="HTH_ARSR"/>
    <property type="match status" value="1"/>
</dbReference>
<dbReference type="InterPro" id="IPR036390">
    <property type="entry name" value="WH_DNA-bd_sf"/>
</dbReference>
<dbReference type="InterPro" id="IPR056504">
    <property type="entry name" value="HTH_HVO_0163_N"/>
</dbReference>
<dbReference type="Proteomes" id="UP000315289">
    <property type="component" value="Unassembled WGS sequence"/>
</dbReference>
<evidence type="ECO:0000313" key="2">
    <source>
        <dbReference type="EMBL" id="TVP40958.1"/>
    </source>
</evidence>
<name>A0A557SWH9_9ARCH</name>
<dbReference type="SUPFAM" id="SSF46785">
    <property type="entry name" value="Winged helix' DNA-binding domain"/>
    <property type="match status" value="2"/>
</dbReference>
<dbReference type="InterPro" id="IPR011991">
    <property type="entry name" value="ArsR-like_HTH"/>
</dbReference>
<dbReference type="CDD" id="cd00090">
    <property type="entry name" value="HTH_ARSR"/>
    <property type="match status" value="1"/>
</dbReference>
<dbReference type="EMBL" id="VOAH01000005">
    <property type="protein sequence ID" value="TVP40958.1"/>
    <property type="molecule type" value="Genomic_DNA"/>
</dbReference>
<feature type="domain" description="HTH arsR-type" evidence="1">
    <location>
        <begin position="65"/>
        <end position="160"/>
    </location>
</feature>
<accession>A0A557SWH9</accession>
<organism evidence="2 3">
    <name type="scientific">Candidatus Nitrosocosmicus arcticus</name>
    <dbReference type="NCBI Taxonomy" id="2035267"/>
    <lineage>
        <taxon>Archaea</taxon>
        <taxon>Nitrososphaerota</taxon>
        <taxon>Nitrososphaeria</taxon>
        <taxon>Nitrososphaerales</taxon>
        <taxon>Nitrososphaeraceae</taxon>
        <taxon>Candidatus Nitrosocosmicus</taxon>
    </lineage>
</organism>
<dbReference type="RefSeq" id="WP_144729751.1">
    <property type="nucleotide sequence ID" value="NZ_ML675581.1"/>
</dbReference>
<dbReference type="OrthoDB" id="28610at2157"/>
<gene>
    <name evidence="2" type="ORF">NARC_50139</name>
</gene>
<dbReference type="Gene3D" id="1.10.10.10">
    <property type="entry name" value="Winged helix-like DNA-binding domain superfamily/Winged helix DNA-binding domain"/>
    <property type="match status" value="2"/>
</dbReference>
<dbReference type="InterPro" id="IPR001845">
    <property type="entry name" value="HTH_ArsR_DNA-bd_dom"/>
</dbReference>
<keyword evidence="3" id="KW-1185">Reference proteome</keyword>
<dbReference type="PROSITE" id="PS50987">
    <property type="entry name" value="HTH_ARSR_2"/>
    <property type="match status" value="1"/>
</dbReference>
<dbReference type="PANTHER" id="PTHR36216">
    <property type="entry name" value="TRANSCRIPTIONAL REGULATOR, TRMB"/>
    <property type="match status" value="1"/>
</dbReference>
<evidence type="ECO:0000259" key="1">
    <source>
        <dbReference type="PROSITE" id="PS50987"/>
    </source>
</evidence>
<evidence type="ECO:0000313" key="3">
    <source>
        <dbReference type="Proteomes" id="UP000315289"/>
    </source>
</evidence>
<comment type="caution">
    <text evidence="2">The sequence shown here is derived from an EMBL/GenBank/DDBJ whole genome shotgun (WGS) entry which is preliminary data.</text>
</comment>
<dbReference type="Pfam" id="PF24266">
    <property type="entry name" value="HTH_HVO_0163_N"/>
    <property type="match status" value="1"/>
</dbReference>
<reference evidence="2 3" key="1">
    <citation type="journal article" date="2019" name="Front. Microbiol.">
        <title>Ammonia Oxidation by the Arctic Terrestrial Thaumarchaeote Candidatus Nitrosocosmicus arcticus Is Stimulated by Increasing Temperatures.</title>
        <authorList>
            <person name="Alves R.J.E."/>
            <person name="Kerou M."/>
            <person name="Zappe A."/>
            <person name="Bittner R."/>
            <person name="Abby S.S."/>
            <person name="Schmidt H.A."/>
            <person name="Pfeifer K."/>
            <person name="Schleper C."/>
        </authorList>
    </citation>
    <scope>NUCLEOTIDE SEQUENCE [LARGE SCALE GENOMIC DNA]</scope>
    <source>
        <strain evidence="2 3">Kfb</strain>
    </source>
</reference>
<dbReference type="InterPro" id="IPR036388">
    <property type="entry name" value="WH-like_DNA-bd_sf"/>
</dbReference>